<sequence length="264" mass="28656">MPTPNWTELTRFALDLAEASAQEIMPHFRKDIPVDVKAGAVWDPVTEGDRAGERIMRAMIEARYPDHGIHGEEYGKKPSRSGLTWVLDPVDGTRAFISGMPTWATLIGLNFEGKPKVGVMNQPFVGETFYGNPDGAWSRHGGAERKLATRPARPLAQATFTTTAPELYRSDAEKEVLRRMTQAARLTRYGGDAYFFCVLAAGQTDVAFDARMEPYDIAPLIPIIEGAGGIVTTWEKGDPAQGGNVIAASSAALHDEALALITPA</sequence>
<keyword evidence="1" id="KW-0378">Hydrolase</keyword>
<evidence type="ECO:0000313" key="2">
    <source>
        <dbReference type="Proteomes" id="UP000616151"/>
    </source>
</evidence>
<protein>
    <submittedName>
        <fullName evidence="1">Histidinol-phosphatase</fullName>
        <ecNumber evidence="1">3.1.3.15</ecNumber>
    </submittedName>
</protein>
<name>A0ACC5R5D6_9HYPH</name>
<comment type="caution">
    <text evidence="1">The sequence shown here is derived from an EMBL/GenBank/DDBJ whole genome shotgun (WGS) entry which is preliminary data.</text>
</comment>
<reference evidence="1" key="1">
    <citation type="submission" date="2021-01" db="EMBL/GenBank/DDBJ databases">
        <authorList>
            <person name="Sun Q."/>
        </authorList>
    </citation>
    <scope>NUCLEOTIDE SEQUENCE</scope>
    <source>
        <strain evidence="1">YIM B02566</strain>
    </source>
</reference>
<evidence type="ECO:0000313" key="1">
    <source>
        <dbReference type="EMBL" id="MBK1867859.1"/>
    </source>
</evidence>
<organism evidence="1 2">
    <name type="scientific">Taklimakanibacter albus</name>
    <dbReference type="NCBI Taxonomy" id="2800327"/>
    <lineage>
        <taxon>Bacteria</taxon>
        <taxon>Pseudomonadati</taxon>
        <taxon>Pseudomonadota</taxon>
        <taxon>Alphaproteobacteria</taxon>
        <taxon>Hyphomicrobiales</taxon>
        <taxon>Aestuariivirgaceae</taxon>
        <taxon>Taklimakanibacter</taxon>
    </lineage>
</organism>
<proteinExistence type="predicted"/>
<keyword evidence="2" id="KW-1185">Reference proteome</keyword>
<dbReference type="EMBL" id="JAENHL010000007">
    <property type="protein sequence ID" value="MBK1867859.1"/>
    <property type="molecule type" value="Genomic_DNA"/>
</dbReference>
<dbReference type="Proteomes" id="UP000616151">
    <property type="component" value="Unassembled WGS sequence"/>
</dbReference>
<dbReference type="EC" id="3.1.3.15" evidence="1"/>
<gene>
    <name evidence="1" type="primary">hisN</name>
    <name evidence="1" type="ORF">JHL16_15990</name>
</gene>
<accession>A0ACC5R5D6</accession>